<feature type="non-terminal residue" evidence="1">
    <location>
        <position position="50"/>
    </location>
</feature>
<dbReference type="AlphaFoldDB" id="E2B202"/>
<evidence type="ECO:0000313" key="2">
    <source>
        <dbReference type="Proteomes" id="UP000000311"/>
    </source>
</evidence>
<evidence type="ECO:0000313" key="1">
    <source>
        <dbReference type="EMBL" id="EFN60258.1"/>
    </source>
</evidence>
<dbReference type="EMBL" id="GL445031">
    <property type="protein sequence ID" value="EFN60258.1"/>
    <property type="molecule type" value="Genomic_DNA"/>
</dbReference>
<accession>E2B202</accession>
<name>E2B202_CAMFO</name>
<sequence length="50" mass="5804">ALRLREVVTNSKVNTVYTEEGYEDSAYDHAGHVRDADFHEGFARKLHDRK</sequence>
<reference evidence="1 2" key="1">
    <citation type="journal article" date="2010" name="Science">
        <title>Genomic comparison of the ants Camponotus floridanus and Harpegnathos saltator.</title>
        <authorList>
            <person name="Bonasio R."/>
            <person name="Zhang G."/>
            <person name="Ye C."/>
            <person name="Mutti N.S."/>
            <person name="Fang X."/>
            <person name="Qin N."/>
            <person name="Donahue G."/>
            <person name="Yang P."/>
            <person name="Li Q."/>
            <person name="Li C."/>
            <person name="Zhang P."/>
            <person name="Huang Z."/>
            <person name="Berger S.L."/>
            <person name="Reinberg D."/>
            <person name="Wang J."/>
            <person name="Liebig J."/>
        </authorList>
    </citation>
    <scope>NUCLEOTIDE SEQUENCE [LARGE SCALE GENOMIC DNA]</scope>
    <source>
        <strain evidence="2">C129</strain>
    </source>
</reference>
<protein>
    <submittedName>
        <fullName evidence="1">Uncharacterized protein</fullName>
    </submittedName>
</protein>
<proteinExistence type="predicted"/>
<gene>
    <name evidence="1" type="ORF">EAG_04337</name>
</gene>
<keyword evidence="2" id="KW-1185">Reference proteome</keyword>
<feature type="non-terminal residue" evidence="1">
    <location>
        <position position="1"/>
    </location>
</feature>
<organism evidence="2">
    <name type="scientific">Camponotus floridanus</name>
    <name type="common">Florida carpenter ant</name>
    <dbReference type="NCBI Taxonomy" id="104421"/>
    <lineage>
        <taxon>Eukaryota</taxon>
        <taxon>Metazoa</taxon>
        <taxon>Ecdysozoa</taxon>
        <taxon>Arthropoda</taxon>
        <taxon>Hexapoda</taxon>
        <taxon>Insecta</taxon>
        <taxon>Pterygota</taxon>
        <taxon>Neoptera</taxon>
        <taxon>Endopterygota</taxon>
        <taxon>Hymenoptera</taxon>
        <taxon>Apocrita</taxon>
        <taxon>Aculeata</taxon>
        <taxon>Formicoidea</taxon>
        <taxon>Formicidae</taxon>
        <taxon>Formicinae</taxon>
        <taxon>Camponotus</taxon>
    </lineage>
</organism>
<dbReference type="InParanoid" id="E2B202"/>
<dbReference type="Proteomes" id="UP000000311">
    <property type="component" value="Unassembled WGS sequence"/>
</dbReference>